<gene>
    <name evidence="2" type="ORF">CROQUDRAFT_97385</name>
</gene>
<feature type="region of interest" description="Disordered" evidence="1">
    <location>
        <begin position="20"/>
        <end position="41"/>
    </location>
</feature>
<name>A0A9P6N9R1_9BASI</name>
<keyword evidence="3" id="KW-1185">Reference proteome</keyword>
<proteinExistence type="predicted"/>
<dbReference type="EMBL" id="MU167344">
    <property type="protein sequence ID" value="KAG0142590.1"/>
    <property type="molecule type" value="Genomic_DNA"/>
</dbReference>
<accession>A0A9P6N9R1</accession>
<reference evidence="2" key="1">
    <citation type="submission" date="2013-11" db="EMBL/GenBank/DDBJ databases">
        <title>Genome sequence of the fusiform rust pathogen reveals effectors for host alternation and coevolution with pine.</title>
        <authorList>
            <consortium name="DOE Joint Genome Institute"/>
            <person name="Smith K."/>
            <person name="Pendleton A."/>
            <person name="Kubisiak T."/>
            <person name="Anderson C."/>
            <person name="Salamov A."/>
            <person name="Aerts A."/>
            <person name="Riley R."/>
            <person name="Clum A."/>
            <person name="Lindquist E."/>
            <person name="Ence D."/>
            <person name="Campbell M."/>
            <person name="Kronenberg Z."/>
            <person name="Feau N."/>
            <person name="Dhillon B."/>
            <person name="Hamelin R."/>
            <person name="Burleigh J."/>
            <person name="Smith J."/>
            <person name="Yandell M."/>
            <person name="Nelson C."/>
            <person name="Grigoriev I."/>
            <person name="Davis J."/>
        </authorList>
    </citation>
    <scope>NUCLEOTIDE SEQUENCE</scope>
    <source>
        <strain evidence="2">G11</strain>
    </source>
</reference>
<sequence length="180" mass="19791">MSGGKRSFCPFAHSASATLTVRQKGPPDGSTRSRGTHTSPGTYEALTLPVCALVIKDRWCGSPAATLRTVTRLNPRLRPKITGYATSRYTLKDFVQHFTTFHHIFSLRSAVVFRTERAFSLEALDTATRLEESFSNGSILVSDTWFKHPETTSNLNARSSVTGQVRPSNCDLSLPQVSSL</sequence>
<dbReference type="AlphaFoldDB" id="A0A9P6N9R1"/>
<evidence type="ECO:0000313" key="3">
    <source>
        <dbReference type="Proteomes" id="UP000886653"/>
    </source>
</evidence>
<evidence type="ECO:0000256" key="1">
    <source>
        <dbReference type="SAM" id="MobiDB-lite"/>
    </source>
</evidence>
<dbReference type="Proteomes" id="UP000886653">
    <property type="component" value="Unassembled WGS sequence"/>
</dbReference>
<protein>
    <submittedName>
        <fullName evidence="2">Uncharacterized protein</fullName>
    </submittedName>
</protein>
<evidence type="ECO:0000313" key="2">
    <source>
        <dbReference type="EMBL" id="KAG0142590.1"/>
    </source>
</evidence>
<comment type="caution">
    <text evidence="2">The sequence shown here is derived from an EMBL/GenBank/DDBJ whole genome shotgun (WGS) entry which is preliminary data.</text>
</comment>
<organism evidence="2 3">
    <name type="scientific">Cronartium quercuum f. sp. fusiforme G11</name>
    <dbReference type="NCBI Taxonomy" id="708437"/>
    <lineage>
        <taxon>Eukaryota</taxon>
        <taxon>Fungi</taxon>
        <taxon>Dikarya</taxon>
        <taxon>Basidiomycota</taxon>
        <taxon>Pucciniomycotina</taxon>
        <taxon>Pucciniomycetes</taxon>
        <taxon>Pucciniales</taxon>
        <taxon>Coleosporiaceae</taxon>
        <taxon>Cronartium</taxon>
    </lineage>
</organism>
<feature type="compositionally biased region" description="Polar residues" evidence="1">
    <location>
        <begin position="30"/>
        <end position="41"/>
    </location>
</feature>